<evidence type="ECO:0000313" key="3">
    <source>
        <dbReference type="Proteomes" id="UP000182624"/>
    </source>
</evidence>
<keyword evidence="3" id="KW-1185">Reference proteome</keyword>
<dbReference type="AlphaFoldDB" id="A0A1I5VV24"/>
<dbReference type="EMBL" id="FOXO01000019">
    <property type="protein sequence ID" value="SFQ11253.1"/>
    <property type="molecule type" value="Genomic_DNA"/>
</dbReference>
<proteinExistence type="predicted"/>
<gene>
    <name evidence="2" type="ORF">SAMN04487928_11929</name>
</gene>
<evidence type="ECO:0000313" key="2">
    <source>
        <dbReference type="EMBL" id="SFQ11253.1"/>
    </source>
</evidence>
<dbReference type="Pfam" id="PF13586">
    <property type="entry name" value="DDE_Tnp_1_2"/>
    <property type="match status" value="1"/>
</dbReference>
<feature type="domain" description="Transposase DDE" evidence="1">
    <location>
        <begin position="81"/>
        <end position="169"/>
    </location>
</feature>
<name>A0A1I5VV24_9FIRM</name>
<dbReference type="InterPro" id="IPR025668">
    <property type="entry name" value="Tnp_DDE_dom"/>
</dbReference>
<organism evidence="2 3">
    <name type="scientific">Butyrivibrio proteoclasticus</name>
    <dbReference type="NCBI Taxonomy" id="43305"/>
    <lineage>
        <taxon>Bacteria</taxon>
        <taxon>Bacillati</taxon>
        <taxon>Bacillota</taxon>
        <taxon>Clostridia</taxon>
        <taxon>Lachnospirales</taxon>
        <taxon>Lachnospiraceae</taxon>
        <taxon>Butyrivibrio</taxon>
    </lineage>
</organism>
<accession>A0A1I5VV24</accession>
<dbReference type="Proteomes" id="UP000182624">
    <property type="component" value="Unassembled WGS sequence"/>
</dbReference>
<reference evidence="3" key="1">
    <citation type="submission" date="2016-10" db="EMBL/GenBank/DDBJ databases">
        <authorList>
            <person name="Varghese N."/>
            <person name="Submissions S."/>
        </authorList>
    </citation>
    <scope>NUCLEOTIDE SEQUENCE [LARGE SCALE GENOMIC DNA]</scope>
    <source>
        <strain evidence="3">P18</strain>
    </source>
</reference>
<sequence length="199" mass="22798">MYNKTHTVENRIASIFQPYIRPIVRGKSKAPVEFGAKLDLSVENGLGRIEKISFEAYNESEVLIPAIENYYKRNGHYPERVLADKIYRNRVNLAYCKEHGIRLAGPALGRPGKDTVIDKHTEYIDSVDRIEVERKFGLSKHSHGLGLIMTKREDTTRSSIVLSIISMNLDSLLRLSLFQKLILIFSRYNCCYFLCKSIG</sequence>
<evidence type="ECO:0000259" key="1">
    <source>
        <dbReference type="Pfam" id="PF13586"/>
    </source>
</evidence>
<protein>
    <submittedName>
        <fullName evidence="2">Transposase DDE domain-containing protein</fullName>
    </submittedName>
</protein>